<comment type="caution">
    <text evidence="1">The sequence shown here is derived from an EMBL/GenBank/DDBJ whole genome shotgun (WGS) entry which is preliminary data.</text>
</comment>
<organism evidence="1 2">
    <name type="scientific">Enteractinococcus coprophilus</name>
    <dbReference type="NCBI Taxonomy" id="1027633"/>
    <lineage>
        <taxon>Bacteria</taxon>
        <taxon>Bacillati</taxon>
        <taxon>Actinomycetota</taxon>
        <taxon>Actinomycetes</taxon>
        <taxon>Micrococcales</taxon>
        <taxon>Micrococcaceae</taxon>
    </lineage>
</organism>
<accession>A0A543AJ48</accession>
<reference evidence="1 2" key="1">
    <citation type="submission" date="2019-06" db="EMBL/GenBank/DDBJ databases">
        <title>Sequencing the genomes of 1000 actinobacteria strains.</title>
        <authorList>
            <person name="Klenk H.-P."/>
        </authorList>
    </citation>
    <scope>NUCLEOTIDE SEQUENCE [LARGE SCALE GENOMIC DNA]</scope>
    <source>
        <strain evidence="1 2">DSM 24083</strain>
    </source>
</reference>
<dbReference type="EMBL" id="VFOU01000002">
    <property type="protein sequence ID" value="TQL72546.1"/>
    <property type="molecule type" value="Genomic_DNA"/>
</dbReference>
<dbReference type="AlphaFoldDB" id="A0A543AJ48"/>
<evidence type="ECO:0000313" key="1">
    <source>
        <dbReference type="EMBL" id="TQL72546.1"/>
    </source>
</evidence>
<protein>
    <recommendedName>
        <fullName evidence="3">SnoaL-like protein</fullName>
    </recommendedName>
</protein>
<proteinExistence type="predicted"/>
<sequence>MPHGHQAVESWLQTQPAVSALYLKTISTHGTECGADGSVVGDDGAETAFSHVFSFAGHAKTAQIRTVRSYLVSLKTPMTR</sequence>
<gene>
    <name evidence="1" type="ORF">FB556_1205</name>
</gene>
<evidence type="ECO:0000313" key="2">
    <source>
        <dbReference type="Proteomes" id="UP000319746"/>
    </source>
</evidence>
<dbReference type="Proteomes" id="UP000319746">
    <property type="component" value="Unassembled WGS sequence"/>
</dbReference>
<keyword evidence="2" id="KW-1185">Reference proteome</keyword>
<name>A0A543AJ48_9MICC</name>
<evidence type="ECO:0008006" key="3">
    <source>
        <dbReference type="Google" id="ProtNLM"/>
    </source>
</evidence>